<reference evidence="1" key="2">
    <citation type="journal article" date="2015" name="Fish Shellfish Immunol.">
        <title>Early steps in the European eel (Anguilla anguilla)-Vibrio vulnificus interaction in the gills: Role of the RtxA13 toxin.</title>
        <authorList>
            <person name="Callol A."/>
            <person name="Pajuelo D."/>
            <person name="Ebbesson L."/>
            <person name="Teles M."/>
            <person name="MacKenzie S."/>
            <person name="Amaro C."/>
        </authorList>
    </citation>
    <scope>NUCLEOTIDE SEQUENCE</scope>
</reference>
<dbReference type="AlphaFoldDB" id="A0A0E9X5K2"/>
<proteinExistence type="predicted"/>
<reference evidence="1" key="1">
    <citation type="submission" date="2014-11" db="EMBL/GenBank/DDBJ databases">
        <authorList>
            <person name="Amaro Gonzalez C."/>
        </authorList>
    </citation>
    <scope>NUCLEOTIDE SEQUENCE</scope>
</reference>
<accession>A0A0E9X5K2</accession>
<organism evidence="1">
    <name type="scientific">Anguilla anguilla</name>
    <name type="common">European freshwater eel</name>
    <name type="synonym">Muraena anguilla</name>
    <dbReference type="NCBI Taxonomy" id="7936"/>
    <lineage>
        <taxon>Eukaryota</taxon>
        <taxon>Metazoa</taxon>
        <taxon>Chordata</taxon>
        <taxon>Craniata</taxon>
        <taxon>Vertebrata</taxon>
        <taxon>Euteleostomi</taxon>
        <taxon>Actinopterygii</taxon>
        <taxon>Neopterygii</taxon>
        <taxon>Teleostei</taxon>
        <taxon>Anguilliformes</taxon>
        <taxon>Anguillidae</taxon>
        <taxon>Anguilla</taxon>
    </lineage>
</organism>
<evidence type="ECO:0000313" key="1">
    <source>
        <dbReference type="EMBL" id="JAH97165.1"/>
    </source>
</evidence>
<protein>
    <submittedName>
        <fullName evidence="1">Uncharacterized protein</fullName>
    </submittedName>
</protein>
<sequence>MRAHLACVSAQKRDRKHLLMSCFTNYFACCFPAEMKLLKAYILNEKHYSETLCEMVKEGILRWNVL</sequence>
<name>A0A0E9X5K2_ANGAN</name>
<dbReference type="EMBL" id="GBXM01011412">
    <property type="protein sequence ID" value="JAH97165.1"/>
    <property type="molecule type" value="Transcribed_RNA"/>
</dbReference>